<dbReference type="Proteomes" id="UP000799437">
    <property type="component" value="Unassembled WGS sequence"/>
</dbReference>
<dbReference type="Pfam" id="PF00651">
    <property type="entry name" value="BTB"/>
    <property type="match status" value="1"/>
</dbReference>
<protein>
    <recommendedName>
        <fullName evidence="2">BTB domain-containing protein</fullName>
    </recommendedName>
</protein>
<dbReference type="InterPro" id="IPR000210">
    <property type="entry name" value="BTB/POZ_dom"/>
</dbReference>
<dbReference type="AlphaFoldDB" id="A0A6A6W628"/>
<feature type="domain" description="BTB" evidence="2">
    <location>
        <begin position="25"/>
        <end position="92"/>
    </location>
</feature>
<organism evidence="3 4">
    <name type="scientific">Pseudovirgaria hyperparasitica</name>
    <dbReference type="NCBI Taxonomy" id="470096"/>
    <lineage>
        <taxon>Eukaryota</taxon>
        <taxon>Fungi</taxon>
        <taxon>Dikarya</taxon>
        <taxon>Ascomycota</taxon>
        <taxon>Pezizomycotina</taxon>
        <taxon>Dothideomycetes</taxon>
        <taxon>Dothideomycetes incertae sedis</taxon>
        <taxon>Acrospermales</taxon>
        <taxon>Acrospermaceae</taxon>
        <taxon>Pseudovirgaria</taxon>
    </lineage>
</organism>
<gene>
    <name evidence="3" type="ORF">EJ05DRAFT_347563</name>
</gene>
<dbReference type="CDD" id="cd18186">
    <property type="entry name" value="BTB_POZ_ZBTB_KLHL-like"/>
    <property type="match status" value="1"/>
</dbReference>
<dbReference type="PROSITE" id="PS50097">
    <property type="entry name" value="BTB"/>
    <property type="match status" value="1"/>
</dbReference>
<evidence type="ECO:0000259" key="2">
    <source>
        <dbReference type="PROSITE" id="PS50097"/>
    </source>
</evidence>
<keyword evidence="4" id="KW-1185">Reference proteome</keyword>
<evidence type="ECO:0000313" key="4">
    <source>
        <dbReference type="Proteomes" id="UP000799437"/>
    </source>
</evidence>
<dbReference type="PANTHER" id="PTHR47843">
    <property type="entry name" value="BTB DOMAIN-CONTAINING PROTEIN-RELATED"/>
    <property type="match status" value="1"/>
</dbReference>
<reference evidence="3" key="1">
    <citation type="journal article" date="2020" name="Stud. Mycol.">
        <title>101 Dothideomycetes genomes: a test case for predicting lifestyles and emergence of pathogens.</title>
        <authorList>
            <person name="Haridas S."/>
            <person name="Albert R."/>
            <person name="Binder M."/>
            <person name="Bloem J."/>
            <person name="Labutti K."/>
            <person name="Salamov A."/>
            <person name="Andreopoulos B."/>
            <person name="Baker S."/>
            <person name="Barry K."/>
            <person name="Bills G."/>
            <person name="Bluhm B."/>
            <person name="Cannon C."/>
            <person name="Castanera R."/>
            <person name="Culley D."/>
            <person name="Daum C."/>
            <person name="Ezra D."/>
            <person name="Gonzalez J."/>
            <person name="Henrissat B."/>
            <person name="Kuo A."/>
            <person name="Liang C."/>
            <person name="Lipzen A."/>
            <person name="Lutzoni F."/>
            <person name="Magnuson J."/>
            <person name="Mondo S."/>
            <person name="Nolan M."/>
            <person name="Ohm R."/>
            <person name="Pangilinan J."/>
            <person name="Park H.-J."/>
            <person name="Ramirez L."/>
            <person name="Alfaro M."/>
            <person name="Sun H."/>
            <person name="Tritt A."/>
            <person name="Yoshinaga Y."/>
            <person name="Zwiers L.-H."/>
            <person name="Turgeon B."/>
            <person name="Goodwin S."/>
            <person name="Spatafora J."/>
            <person name="Crous P."/>
            <person name="Grigoriev I."/>
        </authorList>
    </citation>
    <scope>NUCLEOTIDE SEQUENCE</scope>
    <source>
        <strain evidence="3">CBS 121739</strain>
    </source>
</reference>
<feature type="compositionally biased region" description="Low complexity" evidence="1">
    <location>
        <begin position="97"/>
        <end position="109"/>
    </location>
</feature>
<dbReference type="Gene3D" id="3.30.710.10">
    <property type="entry name" value="Potassium Channel Kv1.1, Chain A"/>
    <property type="match status" value="1"/>
</dbReference>
<name>A0A6A6W628_9PEZI</name>
<proteinExistence type="predicted"/>
<sequence>MPYISDSNSYTSTGLEKLQESGKYADLTIRSNNRDYYAHKAIVCSRSDFFDGACSSSFLEAQTGIIDLSEDDENTVEHMINYFYRLDYTLQERSSPRRNSSPCRQTSSSPPRPLRRPRRRSVKVRSLIFEDPLLAQAVATSPVTDASITASGDDSIDQEHESKPKLMDEDTETYDEFADAYSDEFEEHPELGYNITEPIERPSQDELVSHAMVYAIAEKYGIPGLKVLARKKFLANLYTHIPYTSFSSALAEVYTSTIDSDRGLREPMLQLFRQNPQLVFRSDIREVMEDIDDIHMEIERAINGMPTR</sequence>
<evidence type="ECO:0000313" key="3">
    <source>
        <dbReference type="EMBL" id="KAF2758332.1"/>
    </source>
</evidence>
<dbReference type="PANTHER" id="PTHR47843:SF5">
    <property type="entry name" value="BTB_POZ DOMAIN PROTEIN"/>
    <property type="match status" value="1"/>
</dbReference>
<accession>A0A6A6W628</accession>
<dbReference type="InterPro" id="IPR011333">
    <property type="entry name" value="SKP1/BTB/POZ_sf"/>
</dbReference>
<evidence type="ECO:0000256" key="1">
    <source>
        <dbReference type="SAM" id="MobiDB-lite"/>
    </source>
</evidence>
<dbReference type="SUPFAM" id="SSF54695">
    <property type="entry name" value="POZ domain"/>
    <property type="match status" value="1"/>
</dbReference>
<feature type="region of interest" description="Disordered" evidence="1">
    <location>
        <begin position="93"/>
        <end position="121"/>
    </location>
</feature>
<dbReference type="GeneID" id="54482032"/>
<dbReference type="RefSeq" id="XP_033600783.1">
    <property type="nucleotide sequence ID" value="XM_033740978.1"/>
</dbReference>
<dbReference type="EMBL" id="ML996571">
    <property type="protein sequence ID" value="KAF2758332.1"/>
    <property type="molecule type" value="Genomic_DNA"/>
</dbReference>
<dbReference type="OrthoDB" id="6359816at2759"/>